<reference evidence="1 2" key="1">
    <citation type="journal article" date="2021" name="Hortic Res">
        <title>Chromosome-scale assembly of the Dendrobium chrysotoxum genome enhances the understanding of orchid evolution.</title>
        <authorList>
            <person name="Zhang Y."/>
            <person name="Zhang G.Q."/>
            <person name="Zhang D."/>
            <person name="Liu X.D."/>
            <person name="Xu X.Y."/>
            <person name="Sun W.H."/>
            <person name="Yu X."/>
            <person name="Zhu X."/>
            <person name="Wang Z.W."/>
            <person name="Zhao X."/>
            <person name="Zhong W.Y."/>
            <person name="Chen H."/>
            <person name="Yin W.L."/>
            <person name="Huang T."/>
            <person name="Niu S.C."/>
            <person name="Liu Z.J."/>
        </authorList>
    </citation>
    <scope>NUCLEOTIDE SEQUENCE [LARGE SCALE GENOMIC DNA]</scope>
    <source>
        <strain evidence="1">Lindl</strain>
    </source>
</reference>
<dbReference type="EMBL" id="JAGFBR010000011">
    <property type="protein sequence ID" value="KAH0458579.1"/>
    <property type="molecule type" value="Genomic_DNA"/>
</dbReference>
<sequence length="337" mass="38298">MDPGVATCPISFQIQPKWLRVGFGSSELNNLSLFPSSHAGRLSYPRRWKHLCLRGEGTYHSPWDEKPYEILPGGRISYFDEQDIVAFVDPPTELIPLDPESYNPAAYLWLTSSDEEVHRFFVDKKCKKHLGGCEGKKYSRILKTVGLKCGSRKKLEDIPEERRHRLLASLKPKHIPKIWELTGTRYQDAKLAKQIASALLSVDVNSMPPEYWRCRTSKVSKLYGPLYFTVREVTEIISTEQPCDLVYEFGDGLLGLSEFPEGFPIPADIVPLLHDLASVKFSAKHPWPFNDHLVIYIRHAGPGIVVGQAWQEGNDLEQVPKKFCGEILMVKDYISSL</sequence>
<proteinExistence type="predicted"/>
<gene>
    <name evidence="1" type="ORF">IEQ34_011393</name>
</gene>
<dbReference type="PANTHER" id="PTHR37201:SF1">
    <property type="entry name" value="WD REPEAT PROTEIN"/>
    <property type="match status" value="1"/>
</dbReference>
<dbReference type="PANTHER" id="PTHR37201">
    <property type="entry name" value="WD REPEAT PROTEIN"/>
    <property type="match status" value="1"/>
</dbReference>
<dbReference type="Proteomes" id="UP000775213">
    <property type="component" value="Unassembled WGS sequence"/>
</dbReference>
<evidence type="ECO:0000313" key="2">
    <source>
        <dbReference type="Proteomes" id="UP000775213"/>
    </source>
</evidence>
<evidence type="ECO:0000313" key="1">
    <source>
        <dbReference type="EMBL" id="KAH0458579.1"/>
    </source>
</evidence>
<protein>
    <submittedName>
        <fullName evidence="1">Uncharacterized protein</fullName>
    </submittedName>
</protein>
<organism evidence="1 2">
    <name type="scientific">Dendrobium chrysotoxum</name>
    <name type="common">Orchid</name>
    <dbReference type="NCBI Taxonomy" id="161865"/>
    <lineage>
        <taxon>Eukaryota</taxon>
        <taxon>Viridiplantae</taxon>
        <taxon>Streptophyta</taxon>
        <taxon>Embryophyta</taxon>
        <taxon>Tracheophyta</taxon>
        <taxon>Spermatophyta</taxon>
        <taxon>Magnoliopsida</taxon>
        <taxon>Liliopsida</taxon>
        <taxon>Asparagales</taxon>
        <taxon>Orchidaceae</taxon>
        <taxon>Epidendroideae</taxon>
        <taxon>Malaxideae</taxon>
        <taxon>Dendrobiinae</taxon>
        <taxon>Dendrobium</taxon>
    </lineage>
</organism>
<name>A0AAV7G9V8_DENCH</name>
<keyword evidence="2" id="KW-1185">Reference proteome</keyword>
<comment type="caution">
    <text evidence="1">The sequence shown here is derived from an EMBL/GenBank/DDBJ whole genome shotgun (WGS) entry which is preliminary data.</text>
</comment>
<dbReference type="AlphaFoldDB" id="A0AAV7G9V8"/>
<accession>A0AAV7G9V8</accession>